<evidence type="ECO:0000313" key="1">
    <source>
        <dbReference type="EMBL" id="JAD23893.1"/>
    </source>
</evidence>
<dbReference type="EMBL" id="GBRH01274002">
    <property type="protein sequence ID" value="JAD23893.1"/>
    <property type="molecule type" value="Transcribed_RNA"/>
</dbReference>
<sequence>MYTRLILMCNTFKRFCEFI</sequence>
<reference evidence="1" key="1">
    <citation type="submission" date="2014-09" db="EMBL/GenBank/DDBJ databases">
        <authorList>
            <person name="Magalhaes I.L.F."/>
            <person name="Oliveira U."/>
            <person name="Santos F.R."/>
            <person name="Vidigal T.H.D.A."/>
            <person name="Brescovit A.D."/>
            <person name="Santos A.J."/>
        </authorList>
    </citation>
    <scope>NUCLEOTIDE SEQUENCE</scope>
    <source>
        <tissue evidence="1">Shoot tissue taken approximately 20 cm above the soil surface</tissue>
    </source>
</reference>
<organism evidence="1">
    <name type="scientific">Arundo donax</name>
    <name type="common">Giant reed</name>
    <name type="synonym">Donax arundinaceus</name>
    <dbReference type="NCBI Taxonomy" id="35708"/>
    <lineage>
        <taxon>Eukaryota</taxon>
        <taxon>Viridiplantae</taxon>
        <taxon>Streptophyta</taxon>
        <taxon>Embryophyta</taxon>
        <taxon>Tracheophyta</taxon>
        <taxon>Spermatophyta</taxon>
        <taxon>Magnoliopsida</taxon>
        <taxon>Liliopsida</taxon>
        <taxon>Poales</taxon>
        <taxon>Poaceae</taxon>
        <taxon>PACMAD clade</taxon>
        <taxon>Arundinoideae</taxon>
        <taxon>Arundineae</taxon>
        <taxon>Arundo</taxon>
    </lineage>
</organism>
<proteinExistence type="predicted"/>
<dbReference type="AlphaFoldDB" id="A0A0A8YE46"/>
<reference evidence="1" key="2">
    <citation type="journal article" date="2015" name="Data Brief">
        <title>Shoot transcriptome of the giant reed, Arundo donax.</title>
        <authorList>
            <person name="Barrero R.A."/>
            <person name="Guerrero F.D."/>
            <person name="Moolhuijzen P."/>
            <person name="Goolsby J.A."/>
            <person name="Tidwell J."/>
            <person name="Bellgard S.E."/>
            <person name="Bellgard M.I."/>
        </authorList>
    </citation>
    <scope>NUCLEOTIDE SEQUENCE</scope>
    <source>
        <tissue evidence="1">Shoot tissue taken approximately 20 cm above the soil surface</tissue>
    </source>
</reference>
<name>A0A0A8YE46_ARUDO</name>
<protein>
    <submittedName>
        <fullName evidence="1">Uncharacterized protein</fullName>
    </submittedName>
</protein>
<accession>A0A0A8YE46</accession>